<dbReference type="Proteomes" id="UP000179381">
    <property type="component" value="Unassembled WGS sequence"/>
</dbReference>
<evidence type="ECO:0000313" key="3">
    <source>
        <dbReference type="Proteomes" id="UP000179381"/>
    </source>
</evidence>
<keyword evidence="1" id="KW-0472">Membrane</keyword>
<feature type="transmembrane region" description="Helical" evidence="1">
    <location>
        <begin position="54"/>
        <end position="78"/>
    </location>
</feature>
<comment type="caution">
    <text evidence="2">The sequence shown here is derived from an EMBL/GenBank/DDBJ whole genome shotgun (WGS) entry which is preliminary data.</text>
</comment>
<proteinExistence type="predicted"/>
<keyword evidence="1" id="KW-0812">Transmembrane</keyword>
<dbReference type="InterPro" id="IPR044020">
    <property type="entry name" value="DUF5676"/>
</dbReference>
<name>A0A1F6XDB3_9BACT</name>
<protein>
    <submittedName>
        <fullName evidence="2">Uncharacterized protein</fullName>
    </submittedName>
</protein>
<dbReference type="Pfam" id="PF18926">
    <property type="entry name" value="DUF5676"/>
    <property type="match status" value="1"/>
</dbReference>
<reference evidence="2 3" key="1">
    <citation type="journal article" date="2016" name="Nat. Commun.">
        <title>Thousands of microbial genomes shed light on interconnected biogeochemical processes in an aquifer system.</title>
        <authorList>
            <person name="Anantharaman K."/>
            <person name="Brown C.T."/>
            <person name="Hug L.A."/>
            <person name="Sharon I."/>
            <person name="Castelle C.J."/>
            <person name="Probst A.J."/>
            <person name="Thomas B.C."/>
            <person name="Singh A."/>
            <person name="Wilkins M.J."/>
            <person name="Karaoz U."/>
            <person name="Brodie E.L."/>
            <person name="Williams K.H."/>
            <person name="Hubbard S.S."/>
            <person name="Banfield J.F."/>
        </authorList>
    </citation>
    <scope>NUCLEOTIDE SEQUENCE [LARGE SCALE GENOMIC DNA]</scope>
</reference>
<dbReference type="EMBL" id="MFVH01000019">
    <property type="protein sequence ID" value="OGI91931.1"/>
    <property type="molecule type" value="Genomic_DNA"/>
</dbReference>
<feature type="transmembrane region" description="Helical" evidence="1">
    <location>
        <begin position="12"/>
        <end position="34"/>
    </location>
</feature>
<evidence type="ECO:0000256" key="1">
    <source>
        <dbReference type="SAM" id="Phobius"/>
    </source>
</evidence>
<evidence type="ECO:0000313" key="2">
    <source>
        <dbReference type="EMBL" id="OGI91931.1"/>
    </source>
</evidence>
<organism evidence="2 3">
    <name type="scientific">Candidatus Nomurabacteria bacterium RIFCSPLOWO2_01_FULL_46_18</name>
    <dbReference type="NCBI Taxonomy" id="1801783"/>
    <lineage>
        <taxon>Bacteria</taxon>
        <taxon>Candidatus Nomuraibacteriota</taxon>
    </lineage>
</organism>
<gene>
    <name evidence="2" type="ORF">A2933_01610</name>
</gene>
<sequence>MQLNIKKFASAAAITMGVVYVVCAAFVALFPAFATTLLGWLTHLVDLETRTLTWGGFLGGLVQVILYTYLAGLLFGWLHNRSVQPKV</sequence>
<accession>A0A1F6XDB3</accession>
<keyword evidence="1" id="KW-1133">Transmembrane helix</keyword>
<dbReference type="AlphaFoldDB" id="A0A1F6XDB3"/>